<evidence type="ECO:0000259" key="3">
    <source>
        <dbReference type="Pfam" id="PF02275"/>
    </source>
</evidence>
<proteinExistence type="inferred from homology"/>
<comment type="similarity">
    <text evidence="1">Belongs to the peptidase C59 family.</text>
</comment>
<evidence type="ECO:0000256" key="1">
    <source>
        <dbReference type="ARBA" id="ARBA00006625"/>
    </source>
</evidence>
<dbReference type="InterPro" id="IPR029132">
    <property type="entry name" value="CBAH/NAAA_C"/>
</dbReference>
<name>A0A1W1CAK4_9ZZZZ</name>
<dbReference type="InterPro" id="IPR029055">
    <property type="entry name" value="Ntn_hydrolases_N"/>
</dbReference>
<dbReference type="CDD" id="cd01902">
    <property type="entry name" value="Ntn_CGH"/>
    <property type="match status" value="1"/>
</dbReference>
<feature type="domain" description="Choloylglycine hydrolase/NAAA C-terminal" evidence="3">
    <location>
        <begin position="28"/>
        <end position="318"/>
    </location>
</feature>
<dbReference type="SUPFAM" id="SSF56235">
    <property type="entry name" value="N-terminal nucleophile aminohydrolases (Ntn hydrolases)"/>
    <property type="match status" value="1"/>
</dbReference>
<protein>
    <submittedName>
        <fullName evidence="4">Choloylglycine hydrolase</fullName>
        <ecNumber evidence="4">3.5.1.24</ecNumber>
    </submittedName>
</protein>
<dbReference type="PANTHER" id="PTHR35527">
    <property type="entry name" value="CHOLOYLGLYCINE HYDROLASE"/>
    <property type="match status" value="1"/>
</dbReference>
<dbReference type="InterPro" id="IPR052193">
    <property type="entry name" value="Peptidase_C59"/>
</dbReference>
<sequence length="353" mass="39640">MNLKSLKYCGLLSAVMGAVFLTSASDACTRVLHVSKEQKEVITGRNMDWYVRYPSTFWKFPRGIQRNGLTRENPIEWVSKYGSLALVQTTAGQSAIADGMNEKGLVANLLYLSETVYPKRDIKKEGVATSTYLQYILDNFATVKEAVDALSKDTIQIVPVPIPNSDKLPTMHVSISDASGDSAIVEFLDGKTVIHHSREYDVMTNSPIFEKQIALNEYWSEIGGNTFLPGTRRSADRFVRAKYYNKMLPEAKNYREAVASMMSVLRNTSSPFGDPDPNRPNISKTLWRIVDDQSNLVSFYESTLSPSVVWVKMKEFDFSKGSAVKSLDLEDYTLTGDITKAFKENKIIQYAKP</sequence>
<reference evidence="4" key="1">
    <citation type="submission" date="2016-10" db="EMBL/GenBank/DDBJ databases">
        <authorList>
            <person name="de Groot N.N."/>
        </authorList>
    </citation>
    <scope>NUCLEOTIDE SEQUENCE</scope>
</reference>
<dbReference type="AlphaFoldDB" id="A0A1W1CAK4"/>
<dbReference type="EMBL" id="FPHC01000067">
    <property type="protein sequence ID" value="SFV62752.1"/>
    <property type="molecule type" value="Genomic_DNA"/>
</dbReference>
<dbReference type="Gene3D" id="3.60.60.10">
    <property type="entry name" value="Penicillin V Acylase, Chain A"/>
    <property type="match status" value="1"/>
</dbReference>
<organism evidence="4">
    <name type="scientific">hydrothermal vent metagenome</name>
    <dbReference type="NCBI Taxonomy" id="652676"/>
    <lineage>
        <taxon>unclassified sequences</taxon>
        <taxon>metagenomes</taxon>
        <taxon>ecological metagenomes</taxon>
    </lineage>
</organism>
<accession>A0A1W1CAK4</accession>
<dbReference type="GO" id="GO:0045302">
    <property type="term" value="F:choloylglycine hydrolase activity"/>
    <property type="evidence" value="ECO:0007669"/>
    <property type="project" value="UniProtKB-EC"/>
</dbReference>
<dbReference type="EC" id="3.5.1.24" evidence="4"/>
<evidence type="ECO:0000313" key="4">
    <source>
        <dbReference type="EMBL" id="SFV62752.1"/>
    </source>
</evidence>
<dbReference type="PANTHER" id="PTHR35527:SF2">
    <property type="entry name" value="HYDROLASE"/>
    <property type="match status" value="1"/>
</dbReference>
<keyword evidence="2 4" id="KW-0378">Hydrolase</keyword>
<gene>
    <name evidence="4" type="ORF">MNB_SV-6-503</name>
</gene>
<dbReference type="Pfam" id="PF02275">
    <property type="entry name" value="CBAH"/>
    <property type="match status" value="1"/>
</dbReference>
<evidence type="ECO:0000256" key="2">
    <source>
        <dbReference type="ARBA" id="ARBA00022801"/>
    </source>
</evidence>